<accession>A0A015K708</accession>
<gene>
    <name evidence="4" type="ORF">RirG_153710</name>
</gene>
<evidence type="ECO:0000256" key="1">
    <source>
        <dbReference type="ARBA" id="ARBA00002668"/>
    </source>
</evidence>
<dbReference type="InterPro" id="IPR000210">
    <property type="entry name" value="BTB/POZ_dom"/>
</dbReference>
<name>A0A015K708_RHIIW</name>
<dbReference type="InterPro" id="IPR001870">
    <property type="entry name" value="B30.2/SPRY"/>
</dbReference>
<dbReference type="InterPro" id="IPR013320">
    <property type="entry name" value="ConA-like_dom_sf"/>
</dbReference>
<dbReference type="SUPFAM" id="SSF49899">
    <property type="entry name" value="Concanavalin A-like lectins/glucanases"/>
    <property type="match status" value="1"/>
</dbReference>
<dbReference type="OrthoDB" id="2329056at2759"/>
<dbReference type="Pfam" id="PF00651">
    <property type="entry name" value="BTB"/>
    <property type="match status" value="1"/>
</dbReference>
<dbReference type="EMBL" id="JEMT01024016">
    <property type="protein sequence ID" value="EXX63279.1"/>
    <property type="molecule type" value="Genomic_DNA"/>
</dbReference>
<dbReference type="Proteomes" id="UP000022910">
    <property type="component" value="Unassembled WGS sequence"/>
</dbReference>
<evidence type="ECO:0008006" key="6">
    <source>
        <dbReference type="Google" id="ProtNLM"/>
    </source>
</evidence>
<dbReference type="PANTHER" id="PTHR47274:SF1">
    <property type="entry name" value="BTB_POZ DOMAIN CONTAINING PROTEIN, EXPRESSED"/>
    <property type="match status" value="1"/>
</dbReference>
<organism evidence="4 5">
    <name type="scientific">Rhizophagus irregularis (strain DAOM 197198w)</name>
    <name type="common">Glomus intraradices</name>
    <dbReference type="NCBI Taxonomy" id="1432141"/>
    <lineage>
        <taxon>Eukaryota</taxon>
        <taxon>Fungi</taxon>
        <taxon>Fungi incertae sedis</taxon>
        <taxon>Mucoromycota</taxon>
        <taxon>Glomeromycotina</taxon>
        <taxon>Glomeromycetes</taxon>
        <taxon>Glomerales</taxon>
        <taxon>Glomeraceae</taxon>
        <taxon>Rhizophagus</taxon>
    </lineage>
</organism>
<comment type="function">
    <text evidence="1">May act as a substrate-specific adapter of an E3 ubiquitin-protein ligase complex (CUL3-RBX1-BTB) which mediates the ubiquitination and subsequent proteasomal degradation of target proteins.</text>
</comment>
<dbReference type="PROSITE" id="PS50188">
    <property type="entry name" value="B302_SPRY"/>
    <property type="match status" value="1"/>
</dbReference>
<dbReference type="SMART" id="SM00225">
    <property type="entry name" value="BTB"/>
    <property type="match status" value="1"/>
</dbReference>
<evidence type="ECO:0000259" key="2">
    <source>
        <dbReference type="PROSITE" id="PS50097"/>
    </source>
</evidence>
<feature type="domain" description="BTB" evidence="2">
    <location>
        <begin position="34"/>
        <end position="101"/>
    </location>
</feature>
<dbReference type="Gene3D" id="3.30.710.10">
    <property type="entry name" value="Potassium Channel Kv1.1, Chain A"/>
    <property type="match status" value="1"/>
</dbReference>
<dbReference type="SUPFAM" id="SSF54695">
    <property type="entry name" value="POZ domain"/>
    <property type="match status" value="1"/>
</dbReference>
<dbReference type="PANTHER" id="PTHR47274">
    <property type="entry name" value="BTB/POZ DOMAIN CONTAINING PROTEIN, EXPRESSED-RELATED"/>
    <property type="match status" value="1"/>
</dbReference>
<sequence length="473" mass="55099">MTASSRPDANQNNSPRGKSLENDLKQLLYDKRFFDIKLRCSDEVVINACKAILSNRCNVFNNLIFDECGKINNDIKFYEINSTAMNILLEFLYTSKVEKERLTVENVVEVYYAAIYFELDVLQKRIIEFIKQSLEERDEDLGKKLLSQFVEKFSTDADNEMAQVLVDWVAKIKLVPIDDSLSLFGLKYLLCKTFRVRKPFATTEFSIWEYAMNKVKRIVIKTNSTMQNYPFNMDYEPNVIQEIKDHLKPLLPYLDLCRMESNEIADYVEPLDIFPTQKLLDTYRRMSQQSQSQSQGSRNLETNELACIRGIPIFRWMLQSDDTSINISKDGFKLEVNQLQNSVKFRTGDIIFKGSGLYEWDIVIKKLSKIIYIGICSIDEDVNKNEIDYHGYCGWVLGSDGYVYHKKDWKWYDARFKESDIVTVHLDMTKKSCSFSVNGIRRPNVSEWTNISSEVRPVVSIRQSGKLHVQPHI</sequence>
<dbReference type="InterPro" id="IPR011333">
    <property type="entry name" value="SKP1/BTB/POZ_sf"/>
</dbReference>
<reference evidence="4 5" key="1">
    <citation type="submission" date="2014-02" db="EMBL/GenBank/DDBJ databases">
        <title>Single nucleus genome sequencing reveals high similarity among nuclei of an endomycorrhizal fungus.</title>
        <authorList>
            <person name="Lin K."/>
            <person name="Geurts R."/>
            <person name="Zhang Z."/>
            <person name="Limpens E."/>
            <person name="Saunders D.G."/>
            <person name="Mu D."/>
            <person name="Pang E."/>
            <person name="Cao H."/>
            <person name="Cha H."/>
            <person name="Lin T."/>
            <person name="Zhou Q."/>
            <person name="Shang Y."/>
            <person name="Li Y."/>
            <person name="Ivanov S."/>
            <person name="Sharma T."/>
            <person name="Velzen R.V."/>
            <person name="Ruijter N.D."/>
            <person name="Aanen D.K."/>
            <person name="Win J."/>
            <person name="Kamoun S."/>
            <person name="Bisseling T."/>
            <person name="Huang S."/>
        </authorList>
    </citation>
    <scope>NUCLEOTIDE SEQUENCE [LARGE SCALE GENOMIC DNA]</scope>
    <source>
        <strain evidence="5">DAOM197198w</strain>
    </source>
</reference>
<dbReference type="PROSITE" id="PS50097">
    <property type="entry name" value="BTB"/>
    <property type="match status" value="1"/>
</dbReference>
<evidence type="ECO:0000313" key="5">
    <source>
        <dbReference type="Proteomes" id="UP000022910"/>
    </source>
</evidence>
<protein>
    <recommendedName>
        <fullName evidence="6">BTB domain-containing protein</fullName>
    </recommendedName>
</protein>
<comment type="caution">
    <text evidence="4">The sequence shown here is derived from an EMBL/GenBank/DDBJ whole genome shotgun (WGS) entry which is preliminary data.</text>
</comment>
<dbReference type="HOGENOM" id="CLU_027011_1_0_1"/>
<evidence type="ECO:0000259" key="3">
    <source>
        <dbReference type="PROSITE" id="PS50188"/>
    </source>
</evidence>
<keyword evidence="5" id="KW-1185">Reference proteome</keyword>
<dbReference type="SMR" id="A0A015K708"/>
<evidence type="ECO:0000313" key="4">
    <source>
        <dbReference type="EMBL" id="EXX63279.1"/>
    </source>
</evidence>
<dbReference type="InterPro" id="IPR043136">
    <property type="entry name" value="B30.2/SPRY_sf"/>
</dbReference>
<feature type="domain" description="B30.2/SPRY" evidence="3">
    <location>
        <begin position="293"/>
        <end position="473"/>
    </location>
</feature>
<dbReference type="Gene3D" id="2.60.120.920">
    <property type="match status" value="1"/>
</dbReference>
<dbReference type="AlphaFoldDB" id="A0A015K708"/>
<dbReference type="InterPro" id="IPR044784">
    <property type="entry name" value="At1g01640-like"/>
</dbReference>
<proteinExistence type="predicted"/>